<feature type="binding site" evidence="13">
    <location>
        <position position="307"/>
    </location>
    <ligand>
        <name>L-glutamine</name>
        <dbReference type="ChEBI" id="CHEBI:58359"/>
    </ligand>
</feature>
<dbReference type="SMART" id="SM01097">
    <property type="entry name" value="CPSase_sm_chain"/>
    <property type="match status" value="1"/>
</dbReference>
<evidence type="ECO:0000256" key="3">
    <source>
        <dbReference type="ARBA" id="ARBA00007800"/>
    </source>
</evidence>
<evidence type="ECO:0000256" key="5">
    <source>
        <dbReference type="ARBA" id="ARBA00022598"/>
    </source>
</evidence>
<feature type="binding site" evidence="13">
    <location>
        <position position="308"/>
    </location>
    <ligand>
        <name>L-glutamine</name>
        <dbReference type="ChEBI" id="CHEBI:58359"/>
    </ligand>
</feature>
<evidence type="ECO:0000256" key="11">
    <source>
        <dbReference type="ARBA" id="ARBA00048816"/>
    </source>
</evidence>
<dbReference type="Gene3D" id="3.40.50.880">
    <property type="match status" value="1"/>
</dbReference>
<feature type="binding site" evidence="13">
    <location>
        <position position="235"/>
    </location>
    <ligand>
        <name>L-glutamine</name>
        <dbReference type="ChEBI" id="CHEBI:58359"/>
    </ligand>
</feature>
<comment type="caution">
    <text evidence="15">The sequence shown here is derived from an EMBL/GenBank/DDBJ whole genome shotgun (WGS) entry which is preliminary data.</text>
</comment>
<keyword evidence="8 13" id="KW-0067">ATP-binding</keyword>
<proteinExistence type="inferred from homology"/>
<comment type="pathway">
    <text evidence="1 13">Pyrimidine metabolism; UMP biosynthesis via de novo pathway; (S)-dihydroorotate from bicarbonate: step 1/3.</text>
</comment>
<evidence type="ECO:0000256" key="9">
    <source>
        <dbReference type="ARBA" id="ARBA00022962"/>
    </source>
</evidence>
<gene>
    <name evidence="13 15" type="primary">carA</name>
    <name evidence="15" type="ORF">GCM10010305_25130</name>
</gene>
<evidence type="ECO:0000256" key="2">
    <source>
        <dbReference type="ARBA" id="ARBA00005077"/>
    </source>
</evidence>
<dbReference type="GO" id="GO:0006207">
    <property type="term" value="P:'de novo' pyrimidine nucleobase biosynthetic process"/>
    <property type="evidence" value="ECO:0007669"/>
    <property type="project" value="InterPro"/>
</dbReference>
<evidence type="ECO:0000256" key="12">
    <source>
        <dbReference type="ARBA" id="ARBA00049285"/>
    </source>
</evidence>
<dbReference type="Proteomes" id="UP000644020">
    <property type="component" value="Unassembled WGS sequence"/>
</dbReference>
<evidence type="ECO:0000256" key="10">
    <source>
        <dbReference type="ARBA" id="ARBA00022975"/>
    </source>
</evidence>
<dbReference type="InterPro" id="IPR006274">
    <property type="entry name" value="CarbamoylP_synth_ssu"/>
</dbReference>
<evidence type="ECO:0000313" key="16">
    <source>
        <dbReference type="Proteomes" id="UP000644020"/>
    </source>
</evidence>
<dbReference type="NCBIfam" id="NF009475">
    <property type="entry name" value="PRK12838.1"/>
    <property type="match status" value="1"/>
</dbReference>
<evidence type="ECO:0000256" key="1">
    <source>
        <dbReference type="ARBA" id="ARBA00004812"/>
    </source>
</evidence>
<dbReference type="PRINTS" id="PR00099">
    <property type="entry name" value="CPSGATASE"/>
</dbReference>
<feature type="binding site" evidence="13">
    <location>
        <position position="267"/>
    </location>
    <ligand>
        <name>L-glutamine</name>
        <dbReference type="ChEBI" id="CHEBI:58359"/>
    </ligand>
</feature>
<dbReference type="Pfam" id="PF00988">
    <property type="entry name" value="CPSase_sm_chain"/>
    <property type="match status" value="1"/>
</dbReference>
<dbReference type="FunFam" id="3.40.50.880:FF:000018">
    <property type="entry name" value="Carbamoyl-phosphate synthase small chain"/>
    <property type="match status" value="1"/>
</dbReference>
<dbReference type="PRINTS" id="PR00096">
    <property type="entry name" value="GATASE"/>
</dbReference>
<accession>A0A918SZX0</accession>
<dbReference type="SUPFAM" id="SSF52317">
    <property type="entry name" value="Class I glutamine amidotransferase-like"/>
    <property type="match status" value="1"/>
</dbReference>
<keyword evidence="10 13" id="KW-0665">Pyrimidine biosynthesis</keyword>
<dbReference type="PRINTS" id="PR00097">
    <property type="entry name" value="ANTSNTHASEII"/>
</dbReference>
<dbReference type="Pfam" id="PF00117">
    <property type="entry name" value="GATase"/>
    <property type="match status" value="1"/>
</dbReference>
<dbReference type="GO" id="GO:0044205">
    <property type="term" value="P:'de novo' UMP biosynthetic process"/>
    <property type="evidence" value="ECO:0007669"/>
    <property type="project" value="UniProtKB-UniRule"/>
</dbReference>
<dbReference type="InterPro" id="IPR035686">
    <property type="entry name" value="CPSase_GATase1"/>
</dbReference>
<dbReference type="Gene3D" id="3.50.30.20">
    <property type="entry name" value="Carbamoyl-phosphate synthase small subunit, N-terminal domain"/>
    <property type="match status" value="1"/>
</dbReference>
<dbReference type="GO" id="GO:0005524">
    <property type="term" value="F:ATP binding"/>
    <property type="evidence" value="ECO:0007669"/>
    <property type="project" value="UniProtKB-UniRule"/>
</dbReference>
<sequence length="379" mass="40738">MTTSTRGALAPAVLVLEDGRTFRGRAYGAVGETFGEAVFSTGMTGYQETLTDPSYDRQIVVATAPQIGNTGWNDEDDESARIWVSGYVVRDPARIPSNWRATRGLDDELVAQGVVGISGIDTRALTRHLRERGSMRAGVFSGEALAPEAELLARVQAQPHMKGASLYEEVATKEPYVVPAIGEKRFTVAAIDLGIKGMTPHRMAERGIEVHVLPATATADDVYAVNPDGVFFSNGPGDPATADGPVALMTAVLERKTPLFGICFGNQILGRALGFGTYKLKYGHRGINQPVQDRTTGKVEVTAHNHGFAVDAPLDKVSETPFGRAEVSHVCLNDDVVEGLQLLDQPGFSVQYHPEAAAGPHDAAYLFDRFVTLMEAERA</sequence>
<feature type="binding site" evidence="13">
    <location>
        <position position="237"/>
    </location>
    <ligand>
        <name>L-glutamine</name>
        <dbReference type="ChEBI" id="CHEBI:58359"/>
    </ligand>
</feature>
<evidence type="ECO:0000256" key="7">
    <source>
        <dbReference type="ARBA" id="ARBA00022741"/>
    </source>
</evidence>
<evidence type="ECO:0000256" key="6">
    <source>
        <dbReference type="ARBA" id="ARBA00022605"/>
    </source>
</evidence>
<feature type="domain" description="Carbamoyl-phosphate synthase small subunit N-terminal" evidence="14">
    <location>
        <begin position="10"/>
        <end position="140"/>
    </location>
</feature>
<keyword evidence="6 13" id="KW-0028">Amino-acid biosynthesis</keyword>
<comment type="catalytic activity">
    <reaction evidence="11 13">
        <text>hydrogencarbonate + L-glutamine + 2 ATP + H2O = carbamoyl phosphate + L-glutamate + 2 ADP + phosphate + 2 H(+)</text>
        <dbReference type="Rhea" id="RHEA:18633"/>
        <dbReference type="ChEBI" id="CHEBI:15377"/>
        <dbReference type="ChEBI" id="CHEBI:15378"/>
        <dbReference type="ChEBI" id="CHEBI:17544"/>
        <dbReference type="ChEBI" id="CHEBI:29985"/>
        <dbReference type="ChEBI" id="CHEBI:30616"/>
        <dbReference type="ChEBI" id="CHEBI:43474"/>
        <dbReference type="ChEBI" id="CHEBI:58228"/>
        <dbReference type="ChEBI" id="CHEBI:58359"/>
        <dbReference type="ChEBI" id="CHEBI:456216"/>
        <dbReference type="EC" id="6.3.5.5"/>
    </reaction>
</comment>
<comment type="pathway">
    <text evidence="2 13">Amino-acid biosynthesis; L-arginine biosynthesis; carbamoyl phosphate from bicarbonate: step 1/1.</text>
</comment>
<name>A0A918SZX0_9ACTN</name>
<dbReference type="CDD" id="cd01744">
    <property type="entry name" value="GATase1_CPSase"/>
    <property type="match status" value="1"/>
</dbReference>
<comment type="subunit">
    <text evidence="13">Composed of two chains; the small (or glutamine) chain promotes the hydrolysis of glutamine to ammonia, which is used by the large (or ammonia) chain to synthesize carbamoyl phosphate. Tetramer of heterodimers (alpha,beta)4.</text>
</comment>
<dbReference type="EMBL" id="BMUL01000005">
    <property type="protein sequence ID" value="GHA80537.1"/>
    <property type="molecule type" value="Genomic_DNA"/>
</dbReference>
<dbReference type="GO" id="GO:0004088">
    <property type="term" value="F:carbamoyl-phosphate synthase (glutamine-hydrolyzing) activity"/>
    <property type="evidence" value="ECO:0007669"/>
    <property type="project" value="UniProtKB-UniRule"/>
</dbReference>
<keyword evidence="7 13" id="KW-0547">Nucleotide-binding</keyword>
<dbReference type="EC" id="6.3.5.5" evidence="13"/>
<organism evidence="15 16">
    <name type="scientific">Streptomyces termitum</name>
    <dbReference type="NCBI Taxonomy" id="67368"/>
    <lineage>
        <taxon>Bacteria</taxon>
        <taxon>Bacillati</taxon>
        <taxon>Actinomycetota</taxon>
        <taxon>Actinomycetes</taxon>
        <taxon>Kitasatosporales</taxon>
        <taxon>Streptomycetaceae</taxon>
        <taxon>Streptomyces</taxon>
    </lineage>
</organism>
<reference evidence="15" key="2">
    <citation type="submission" date="2020-09" db="EMBL/GenBank/DDBJ databases">
        <authorList>
            <person name="Sun Q."/>
            <person name="Ohkuma M."/>
        </authorList>
    </citation>
    <scope>NUCLEOTIDE SEQUENCE</scope>
    <source>
        <strain evidence="15">JCM 4518</strain>
    </source>
</reference>
<dbReference type="InterPro" id="IPR050472">
    <property type="entry name" value="Anth_synth/Amidotransfase"/>
</dbReference>
<feature type="binding site" evidence="13">
    <location>
        <position position="54"/>
    </location>
    <ligand>
        <name>L-glutamine</name>
        <dbReference type="ChEBI" id="CHEBI:58359"/>
    </ligand>
</feature>
<dbReference type="GO" id="GO:0006526">
    <property type="term" value="P:L-arginine biosynthetic process"/>
    <property type="evidence" value="ECO:0007669"/>
    <property type="project" value="UniProtKB-UniRule"/>
</dbReference>
<dbReference type="FunFam" id="3.50.30.20:FF:000001">
    <property type="entry name" value="Carbamoyl-phosphate synthase small chain"/>
    <property type="match status" value="1"/>
</dbReference>
<feature type="region of interest" description="CPSase" evidence="13">
    <location>
        <begin position="1"/>
        <end position="184"/>
    </location>
</feature>
<reference evidence="15" key="1">
    <citation type="journal article" date="2014" name="Int. J. Syst. Evol. Microbiol.">
        <title>Complete genome sequence of Corynebacterium casei LMG S-19264T (=DSM 44701T), isolated from a smear-ripened cheese.</title>
        <authorList>
            <consortium name="US DOE Joint Genome Institute (JGI-PGF)"/>
            <person name="Walter F."/>
            <person name="Albersmeier A."/>
            <person name="Kalinowski J."/>
            <person name="Ruckert C."/>
        </authorList>
    </citation>
    <scope>NUCLEOTIDE SEQUENCE</scope>
    <source>
        <strain evidence="15">JCM 4518</strain>
    </source>
</reference>
<dbReference type="InterPro" id="IPR029062">
    <property type="entry name" value="Class_I_gatase-like"/>
</dbReference>
<feature type="binding site" evidence="13">
    <location>
        <position position="264"/>
    </location>
    <ligand>
        <name>L-glutamine</name>
        <dbReference type="ChEBI" id="CHEBI:58359"/>
    </ligand>
</feature>
<protein>
    <recommendedName>
        <fullName evidence="13">Carbamoyl phosphate synthase small chain</fullName>
        <ecNumber evidence="13">6.3.5.5</ecNumber>
    </recommendedName>
    <alternativeName>
        <fullName evidence="13">Carbamoyl phosphate synthetase glutamine chain</fullName>
    </alternativeName>
</protein>
<dbReference type="InterPro" id="IPR002474">
    <property type="entry name" value="CarbamoylP_synth_ssu_N"/>
</dbReference>
<dbReference type="AlphaFoldDB" id="A0A918SZX0"/>
<evidence type="ECO:0000259" key="14">
    <source>
        <dbReference type="SMART" id="SM01097"/>
    </source>
</evidence>
<feature type="active site" evidence="13">
    <location>
        <position position="353"/>
    </location>
</feature>
<evidence type="ECO:0000313" key="15">
    <source>
        <dbReference type="EMBL" id="GHA80537.1"/>
    </source>
</evidence>
<dbReference type="PROSITE" id="PS51273">
    <property type="entry name" value="GATASE_TYPE_1"/>
    <property type="match status" value="1"/>
</dbReference>
<evidence type="ECO:0000256" key="8">
    <source>
        <dbReference type="ARBA" id="ARBA00022840"/>
    </source>
</evidence>
<comment type="similarity">
    <text evidence="3 13">Belongs to the CarA family.</text>
</comment>
<comment type="function">
    <text evidence="13">Small subunit of the glutamine-dependent carbamoyl phosphate synthetase (CPSase). CPSase catalyzes the formation of carbamoyl phosphate from the ammonia moiety of glutamine, carbonate, and phosphate donated by ATP, constituting the first step of 2 biosynthetic pathways, one leading to arginine and/or urea and the other to pyrimidine nucleotides. The small subunit (glutamine amidotransferase) binds and cleaves glutamine to supply the large subunit with the substrate ammonia.</text>
</comment>
<keyword evidence="5 13" id="KW-0436">Ligase</keyword>
<dbReference type="SUPFAM" id="SSF52021">
    <property type="entry name" value="Carbamoyl phosphate synthetase, small subunit N-terminal domain"/>
    <property type="match status" value="1"/>
</dbReference>
<dbReference type="PANTHER" id="PTHR43418">
    <property type="entry name" value="MULTIFUNCTIONAL TRYPTOPHAN BIOSYNTHESIS PROTEIN-RELATED"/>
    <property type="match status" value="1"/>
</dbReference>
<dbReference type="NCBIfam" id="TIGR01368">
    <property type="entry name" value="CPSaseIIsmall"/>
    <property type="match status" value="1"/>
</dbReference>
<feature type="binding site" evidence="13">
    <location>
        <position position="305"/>
    </location>
    <ligand>
        <name>L-glutamine</name>
        <dbReference type="ChEBI" id="CHEBI:58359"/>
    </ligand>
</feature>
<dbReference type="InterPro" id="IPR036480">
    <property type="entry name" value="CarbP_synth_ssu_N_sf"/>
</dbReference>
<feature type="active site" description="Nucleophile" evidence="13">
    <location>
        <position position="263"/>
    </location>
</feature>
<evidence type="ECO:0000256" key="4">
    <source>
        <dbReference type="ARBA" id="ARBA00022571"/>
    </source>
</evidence>
<keyword evidence="16" id="KW-1185">Reference proteome</keyword>
<dbReference type="InterPro" id="IPR017926">
    <property type="entry name" value="GATASE"/>
</dbReference>
<dbReference type="HAMAP" id="MF_01209">
    <property type="entry name" value="CPSase_S_chain"/>
    <property type="match status" value="1"/>
</dbReference>
<keyword evidence="9 13" id="KW-0315">Glutamine amidotransferase</keyword>
<keyword evidence="4 13" id="KW-0055">Arginine biosynthesis</keyword>
<dbReference type="PANTHER" id="PTHR43418:SF7">
    <property type="entry name" value="CARBAMOYL-PHOSPHATE SYNTHASE SMALL CHAIN"/>
    <property type="match status" value="1"/>
</dbReference>
<comment type="catalytic activity">
    <reaction evidence="12 13">
        <text>L-glutamine + H2O = L-glutamate + NH4(+)</text>
        <dbReference type="Rhea" id="RHEA:15889"/>
        <dbReference type="ChEBI" id="CHEBI:15377"/>
        <dbReference type="ChEBI" id="CHEBI:28938"/>
        <dbReference type="ChEBI" id="CHEBI:29985"/>
        <dbReference type="ChEBI" id="CHEBI:58359"/>
    </reaction>
</comment>
<evidence type="ECO:0000256" key="13">
    <source>
        <dbReference type="HAMAP-Rule" id="MF_01209"/>
    </source>
</evidence>
<feature type="active site" evidence="13">
    <location>
        <position position="355"/>
    </location>
</feature>
<dbReference type="RefSeq" id="WP_189976709.1">
    <property type="nucleotide sequence ID" value="NZ_BMUL01000005.1"/>
</dbReference>
<dbReference type="GO" id="GO:0006541">
    <property type="term" value="P:glutamine metabolic process"/>
    <property type="evidence" value="ECO:0007669"/>
    <property type="project" value="InterPro"/>
</dbReference>